<dbReference type="RefSeq" id="WP_194233660.1">
    <property type="nucleotide sequence ID" value="NZ_AP025343.1"/>
</dbReference>
<dbReference type="PANTHER" id="PTHR32024:SF1">
    <property type="entry name" value="KTR SYSTEM POTASSIUM UPTAKE PROTEIN B"/>
    <property type="match status" value="1"/>
</dbReference>
<feature type="transmembrane region" description="Helical" evidence="10">
    <location>
        <begin position="20"/>
        <end position="41"/>
    </location>
</feature>
<dbReference type="InterPro" id="IPR004772">
    <property type="entry name" value="TrkH"/>
</dbReference>
<evidence type="ECO:0000256" key="1">
    <source>
        <dbReference type="ARBA" id="ARBA00004651"/>
    </source>
</evidence>
<evidence type="ECO:0000256" key="4">
    <source>
        <dbReference type="ARBA" id="ARBA00022538"/>
    </source>
</evidence>
<evidence type="ECO:0000256" key="7">
    <source>
        <dbReference type="ARBA" id="ARBA00022989"/>
    </source>
</evidence>
<keyword evidence="6" id="KW-0630">Potassium</keyword>
<comment type="subcellular location">
    <subcellularLocation>
        <location evidence="1">Cell membrane</location>
        <topology evidence="1">Multi-pass membrane protein</topology>
    </subcellularLocation>
</comment>
<keyword evidence="3" id="KW-1003">Cell membrane</keyword>
<feature type="transmembrane region" description="Helical" evidence="10">
    <location>
        <begin position="202"/>
        <end position="228"/>
    </location>
</feature>
<evidence type="ECO:0000256" key="9">
    <source>
        <dbReference type="ARBA" id="ARBA00023136"/>
    </source>
</evidence>
<evidence type="ECO:0000256" key="2">
    <source>
        <dbReference type="ARBA" id="ARBA00022448"/>
    </source>
</evidence>
<keyword evidence="2" id="KW-0813">Transport</keyword>
<evidence type="ECO:0000256" key="6">
    <source>
        <dbReference type="ARBA" id="ARBA00022958"/>
    </source>
</evidence>
<evidence type="ECO:0000256" key="8">
    <source>
        <dbReference type="ARBA" id="ARBA00023065"/>
    </source>
</evidence>
<gene>
    <name evidence="11" type="ORF">J34TS1_56330</name>
</gene>
<evidence type="ECO:0000313" key="11">
    <source>
        <dbReference type="EMBL" id="GIO50868.1"/>
    </source>
</evidence>
<evidence type="ECO:0000256" key="5">
    <source>
        <dbReference type="ARBA" id="ARBA00022692"/>
    </source>
</evidence>
<keyword evidence="8" id="KW-0406">Ion transport</keyword>
<reference evidence="11 12" key="1">
    <citation type="submission" date="2021-03" db="EMBL/GenBank/DDBJ databases">
        <title>Antimicrobial resistance genes in bacteria isolated from Japanese honey, and their potential for conferring macrolide and lincosamide resistance in the American foulbrood pathogen Paenibacillus larvae.</title>
        <authorList>
            <person name="Okamoto M."/>
            <person name="Kumagai M."/>
            <person name="Kanamori H."/>
            <person name="Takamatsu D."/>
        </authorList>
    </citation>
    <scope>NUCLEOTIDE SEQUENCE [LARGE SCALE GENOMIC DNA]</scope>
    <source>
        <strain evidence="11 12">J34TS1</strain>
    </source>
</reference>
<dbReference type="EMBL" id="BORT01000039">
    <property type="protein sequence ID" value="GIO50868.1"/>
    <property type="molecule type" value="Genomic_DNA"/>
</dbReference>
<feature type="transmembrane region" description="Helical" evidence="10">
    <location>
        <begin position="80"/>
        <end position="104"/>
    </location>
</feature>
<accession>A0A919YKA3</accession>
<dbReference type="Pfam" id="PF02386">
    <property type="entry name" value="TrkH"/>
    <property type="match status" value="1"/>
</dbReference>
<keyword evidence="12" id="KW-1185">Reference proteome</keyword>
<evidence type="ECO:0000313" key="12">
    <source>
        <dbReference type="Proteomes" id="UP000682811"/>
    </source>
</evidence>
<keyword evidence="4" id="KW-0633">Potassium transport</keyword>
<proteinExistence type="predicted"/>
<dbReference type="Proteomes" id="UP000682811">
    <property type="component" value="Unassembled WGS sequence"/>
</dbReference>
<keyword evidence="7 10" id="KW-1133">Transmembrane helix</keyword>
<evidence type="ECO:0000256" key="3">
    <source>
        <dbReference type="ARBA" id="ARBA00022475"/>
    </source>
</evidence>
<feature type="transmembrane region" description="Helical" evidence="10">
    <location>
        <begin position="47"/>
        <end position="68"/>
    </location>
</feature>
<feature type="transmembrane region" description="Helical" evidence="10">
    <location>
        <begin position="135"/>
        <end position="156"/>
    </location>
</feature>
<organism evidence="11 12">
    <name type="scientific">Paenibacillus azoreducens</name>
    <dbReference type="NCBI Taxonomy" id="116718"/>
    <lineage>
        <taxon>Bacteria</taxon>
        <taxon>Bacillati</taxon>
        <taxon>Bacillota</taxon>
        <taxon>Bacilli</taxon>
        <taxon>Bacillales</taxon>
        <taxon>Paenibacillaceae</taxon>
        <taxon>Paenibacillus</taxon>
    </lineage>
</organism>
<dbReference type="GO" id="GO:0015379">
    <property type="term" value="F:potassium:chloride symporter activity"/>
    <property type="evidence" value="ECO:0007669"/>
    <property type="project" value="InterPro"/>
</dbReference>
<dbReference type="AlphaFoldDB" id="A0A919YKA3"/>
<protein>
    <submittedName>
        <fullName evidence="11">K+ transporter Trk</fullName>
    </submittedName>
</protein>
<dbReference type="InterPro" id="IPR003445">
    <property type="entry name" value="Cat_transpt"/>
</dbReference>
<name>A0A919YKA3_9BACL</name>
<evidence type="ECO:0000256" key="10">
    <source>
        <dbReference type="SAM" id="Phobius"/>
    </source>
</evidence>
<dbReference type="PANTHER" id="PTHR32024">
    <property type="entry name" value="TRK SYSTEM POTASSIUM UPTAKE PROTEIN TRKG-RELATED"/>
    <property type="match status" value="1"/>
</dbReference>
<feature type="transmembrane region" description="Helical" evidence="10">
    <location>
        <begin position="305"/>
        <end position="336"/>
    </location>
</feature>
<sequence>MIILKSKKISKNLLTPAKTLVIGFLFMITLGTILLSLPIASANGVRIPFLNALFSATSATCVTGLAVIDTGTQFSLFGQIVMIVLVQVGGIGFMTMATIIALALNKRISLRERLILQEALNHGTINGVVRLVKKVILYSLLVELAGALLLGLHFFFMQNLSLGRALYFGIFHSISLFNNAGFDLMGTVNGPFSGLAPFVADPFINMITMVLVFLGGVGFIVLSDLIEFPNTRKISLHSKVVLTATTILIVVGTVAIFAMEFNNPYTLKPLHAGGKFLASMFQSVTTRSGGVSTLDIGAFHESTQFLLILLMFTGAAPGSTGGGIKITTFVLLLGAVHAMIRGRNDVILFRKRIAKDVVYKAITLTLLSILLVIVFSMLLSITEHQDFLTILFESTSAFGTTGLSMGLTSQLTPLGKVWIICLMFFGRIGPLTLIYALTRLRKNEPFNYPEGRIIIG</sequence>
<dbReference type="NCBIfam" id="TIGR00933">
    <property type="entry name" value="2a38"/>
    <property type="match status" value="1"/>
</dbReference>
<dbReference type="GO" id="GO:0005886">
    <property type="term" value="C:plasma membrane"/>
    <property type="evidence" value="ECO:0007669"/>
    <property type="project" value="UniProtKB-SubCell"/>
</dbReference>
<comment type="caution">
    <text evidence="11">The sequence shown here is derived from an EMBL/GenBank/DDBJ whole genome shotgun (WGS) entry which is preliminary data.</text>
</comment>
<feature type="transmembrane region" description="Helical" evidence="10">
    <location>
        <begin position="240"/>
        <end position="259"/>
    </location>
</feature>
<feature type="transmembrane region" description="Helical" evidence="10">
    <location>
        <begin position="417"/>
        <end position="437"/>
    </location>
</feature>
<keyword evidence="9 10" id="KW-0472">Membrane</keyword>
<keyword evidence="5 10" id="KW-0812">Transmembrane</keyword>
<feature type="transmembrane region" description="Helical" evidence="10">
    <location>
        <begin position="357"/>
        <end position="381"/>
    </location>
</feature>